<evidence type="ECO:0000256" key="3">
    <source>
        <dbReference type="ARBA" id="ARBA00022989"/>
    </source>
</evidence>
<evidence type="ECO:0000256" key="5">
    <source>
        <dbReference type="SAM" id="Phobius"/>
    </source>
</evidence>
<comment type="caution">
    <text evidence="6">The sequence shown here is derived from an EMBL/GenBank/DDBJ whole genome shotgun (WGS) entry which is preliminary data.</text>
</comment>
<dbReference type="Gene3D" id="1.20.1250.20">
    <property type="entry name" value="MFS general substrate transporter like domains"/>
    <property type="match status" value="1"/>
</dbReference>
<protein>
    <submittedName>
        <fullName evidence="6">Uncharacterized protein</fullName>
    </submittedName>
</protein>
<dbReference type="InterPro" id="IPR036259">
    <property type="entry name" value="MFS_trans_sf"/>
</dbReference>
<dbReference type="EMBL" id="JAVRRA010003863">
    <property type="protein sequence ID" value="KAK5275985.1"/>
    <property type="molecule type" value="Genomic_DNA"/>
</dbReference>
<evidence type="ECO:0000256" key="2">
    <source>
        <dbReference type="ARBA" id="ARBA00022692"/>
    </source>
</evidence>
<keyword evidence="2 5" id="KW-0812">Transmembrane</keyword>
<dbReference type="Pfam" id="PF00083">
    <property type="entry name" value="Sugar_tr"/>
    <property type="match status" value="1"/>
</dbReference>
<dbReference type="Proteomes" id="UP001357485">
    <property type="component" value="Unassembled WGS sequence"/>
</dbReference>
<feature type="transmembrane region" description="Helical" evidence="5">
    <location>
        <begin position="93"/>
        <end position="114"/>
    </location>
</feature>
<accession>A0ABR0M0X1</accession>
<evidence type="ECO:0000313" key="6">
    <source>
        <dbReference type="EMBL" id="KAK5275985.1"/>
    </source>
</evidence>
<comment type="subcellular location">
    <subcellularLocation>
        <location evidence="1">Membrane</location>
    </subcellularLocation>
</comment>
<keyword evidence="3 5" id="KW-1133">Transmembrane helix</keyword>
<proteinExistence type="predicted"/>
<name>A0ABR0M0X1_9PEZI</name>
<keyword evidence="4 5" id="KW-0472">Membrane</keyword>
<dbReference type="InterPro" id="IPR005828">
    <property type="entry name" value="MFS_sugar_transport-like"/>
</dbReference>
<sequence length="115" mass="12549">MDSRTPDAPVIFMSAGFTSVSSSLFLTGLFGVVKLISAIAFMFVFVRIRGNRFWLKLGSAICGISMLVLAYYVRLMPPPDQAHEAKLTFGGVVSVAMVYIFALFFGLSLGPISWN</sequence>
<feature type="transmembrane region" description="Helical" evidence="5">
    <location>
        <begin position="20"/>
        <end position="46"/>
    </location>
</feature>
<feature type="non-terminal residue" evidence="6">
    <location>
        <position position="115"/>
    </location>
</feature>
<organism evidence="6 7">
    <name type="scientific">Cryomyces antarcticus</name>
    <dbReference type="NCBI Taxonomy" id="329879"/>
    <lineage>
        <taxon>Eukaryota</taxon>
        <taxon>Fungi</taxon>
        <taxon>Dikarya</taxon>
        <taxon>Ascomycota</taxon>
        <taxon>Pezizomycotina</taxon>
        <taxon>Dothideomycetes</taxon>
        <taxon>Dothideomycetes incertae sedis</taxon>
        <taxon>Cryomyces</taxon>
    </lineage>
</organism>
<evidence type="ECO:0000313" key="7">
    <source>
        <dbReference type="Proteomes" id="UP001357485"/>
    </source>
</evidence>
<keyword evidence="7" id="KW-1185">Reference proteome</keyword>
<reference evidence="6 7" key="1">
    <citation type="submission" date="2023-08" db="EMBL/GenBank/DDBJ databases">
        <title>Black Yeasts Isolated from many extreme environments.</title>
        <authorList>
            <person name="Coleine C."/>
            <person name="Stajich J.E."/>
            <person name="Selbmann L."/>
        </authorList>
    </citation>
    <scope>NUCLEOTIDE SEQUENCE [LARGE SCALE GENOMIC DNA]</scope>
    <source>
        <strain evidence="6 7">CCFEE 536</strain>
    </source>
</reference>
<feature type="transmembrane region" description="Helical" evidence="5">
    <location>
        <begin position="53"/>
        <end position="73"/>
    </location>
</feature>
<evidence type="ECO:0000256" key="4">
    <source>
        <dbReference type="ARBA" id="ARBA00023136"/>
    </source>
</evidence>
<evidence type="ECO:0000256" key="1">
    <source>
        <dbReference type="ARBA" id="ARBA00004370"/>
    </source>
</evidence>
<gene>
    <name evidence="6" type="ORF">LTR16_011887</name>
</gene>